<accession>A0A4R3YRG7</accession>
<gene>
    <name evidence="3" type="ORF">EDC52_10549</name>
</gene>
<evidence type="ECO:0000259" key="2">
    <source>
        <dbReference type="SMART" id="SM00421"/>
    </source>
</evidence>
<dbReference type="Gene3D" id="1.10.10.10">
    <property type="entry name" value="Winged helix-like DNA-binding domain superfamily/Winged helix DNA-binding domain"/>
    <property type="match status" value="1"/>
</dbReference>
<dbReference type="Pfam" id="PF00196">
    <property type="entry name" value="GerE"/>
    <property type="match status" value="1"/>
</dbReference>
<evidence type="ECO:0000256" key="1">
    <source>
        <dbReference type="ARBA" id="ARBA00023125"/>
    </source>
</evidence>
<dbReference type="InterPro" id="IPR013656">
    <property type="entry name" value="PAS_4"/>
</dbReference>
<dbReference type="GO" id="GO:0006355">
    <property type="term" value="P:regulation of DNA-templated transcription"/>
    <property type="evidence" value="ECO:0007669"/>
    <property type="project" value="InterPro"/>
</dbReference>
<keyword evidence="4" id="KW-1185">Reference proteome</keyword>
<dbReference type="InterPro" id="IPR000792">
    <property type="entry name" value="Tscrpt_reg_LuxR_C"/>
</dbReference>
<dbReference type="SMART" id="SM00421">
    <property type="entry name" value="HTH_LUXR"/>
    <property type="match status" value="1"/>
</dbReference>
<dbReference type="AlphaFoldDB" id="A0A4R3YRG7"/>
<proteinExistence type="predicted"/>
<evidence type="ECO:0000313" key="4">
    <source>
        <dbReference type="Proteomes" id="UP000295719"/>
    </source>
</evidence>
<dbReference type="InterPro" id="IPR036388">
    <property type="entry name" value="WH-like_DNA-bd_sf"/>
</dbReference>
<dbReference type="EMBL" id="SMCR01000005">
    <property type="protein sequence ID" value="TCV95447.1"/>
    <property type="molecule type" value="Genomic_DNA"/>
</dbReference>
<feature type="domain" description="HTH luxR-type" evidence="2">
    <location>
        <begin position="169"/>
        <end position="226"/>
    </location>
</feature>
<keyword evidence="1" id="KW-0238">DNA-binding</keyword>
<dbReference type="SUPFAM" id="SSF46894">
    <property type="entry name" value="C-terminal effector domain of the bipartite response regulators"/>
    <property type="match status" value="1"/>
</dbReference>
<protein>
    <submittedName>
        <fullName evidence="3">PAS domain-containing protein</fullName>
    </submittedName>
</protein>
<reference evidence="3 4" key="1">
    <citation type="submission" date="2019-03" db="EMBL/GenBank/DDBJ databases">
        <title>Genomic Encyclopedia of Type Strains, Phase IV (KMG-IV): sequencing the most valuable type-strain genomes for metagenomic binning, comparative biology and taxonomic classification.</title>
        <authorList>
            <person name="Goeker M."/>
        </authorList>
    </citation>
    <scope>NUCLEOTIDE SEQUENCE [LARGE SCALE GENOMIC DNA]</scope>
    <source>
        <strain evidence="3 4">DSM 19580</strain>
    </source>
</reference>
<sequence>MNLLDDIQMRRQMKCNFEKFSEIPVRISPQLLILWENSNEPWGVKDVDSKYVYVNRAYYDLLNIDPLSISIEGQFDDELPASIAVFARFFKEHDRSTIKFKDRLCTLEIHRYGKEQLLQPYFFDKFPLFDEKTGKCIGTIFHARRFENISLIKHINGDVPATFCFYPPVNIFSVGELDVIFFAMQSMSSKCIAKKLNLSHRTIENKLLMIYQKADVHSLSQLIEFCRLNGLDRYIPQRFFRPGSRVVTSGNGDFYHTLHQEP</sequence>
<dbReference type="InterPro" id="IPR016032">
    <property type="entry name" value="Sig_transdc_resp-reg_C-effctor"/>
</dbReference>
<dbReference type="GO" id="GO:0003677">
    <property type="term" value="F:DNA binding"/>
    <property type="evidence" value="ECO:0007669"/>
    <property type="project" value="UniProtKB-KW"/>
</dbReference>
<evidence type="ECO:0000313" key="3">
    <source>
        <dbReference type="EMBL" id="TCV95447.1"/>
    </source>
</evidence>
<dbReference type="Pfam" id="PF08448">
    <property type="entry name" value="PAS_4"/>
    <property type="match status" value="1"/>
</dbReference>
<dbReference type="RefSeq" id="WP_230468029.1">
    <property type="nucleotide sequence ID" value="NZ_SMCR01000005.1"/>
</dbReference>
<name>A0A4R3YRG7_9GAMM</name>
<comment type="caution">
    <text evidence="3">The sequence shown here is derived from an EMBL/GenBank/DDBJ whole genome shotgun (WGS) entry which is preliminary data.</text>
</comment>
<dbReference type="Proteomes" id="UP000295719">
    <property type="component" value="Unassembled WGS sequence"/>
</dbReference>
<organism evidence="3 4">
    <name type="scientific">Biostraticola tofi</name>
    <dbReference type="NCBI Taxonomy" id="466109"/>
    <lineage>
        <taxon>Bacteria</taxon>
        <taxon>Pseudomonadati</taxon>
        <taxon>Pseudomonadota</taxon>
        <taxon>Gammaproteobacteria</taxon>
        <taxon>Enterobacterales</taxon>
        <taxon>Bruguierivoracaceae</taxon>
        <taxon>Biostraticola</taxon>
    </lineage>
</organism>